<dbReference type="Gene3D" id="1.25.40.10">
    <property type="entry name" value="Tetratricopeptide repeat domain"/>
    <property type="match status" value="1"/>
</dbReference>
<accession>A0A1B0CC05</accession>
<dbReference type="Pfam" id="PF02188">
    <property type="entry name" value="GoLoco"/>
    <property type="match status" value="1"/>
</dbReference>
<keyword evidence="3" id="KW-1185">Reference proteome</keyword>
<dbReference type="InterPro" id="IPR003109">
    <property type="entry name" value="GoLoco_motif"/>
</dbReference>
<dbReference type="Proteomes" id="UP000092461">
    <property type="component" value="Unassembled WGS sequence"/>
</dbReference>
<protein>
    <submittedName>
        <fullName evidence="2">Uncharacterized protein</fullName>
    </submittedName>
</protein>
<dbReference type="PROSITE" id="PS50877">
    <property type="entry name" value="GOLOCO"/>
    <property type="match status" value="1"/>
</dbReference>
<sequence length="76" mass="8441">MHFARQHMAGCATNSNSAPNVATGHATIKSPGQNPERLYGATQDLFEILERVQNSRLDDQRCVLPPYFSQVSTPRI</sequence>
<dbReference type="EMBL" id="AJWK01006023">
    <property type="status" value="NOT_ANNOTATED_CDS"/>
    <property type="molecule type" value="Genomic_DNA"/>
</dbReference>
<proteinExistence type="predicted"/>
<organism evidence="2 3">
    <name type="scientific">Lutzomyia longipalpis</name>
    <name type="common">Sand fly</name>
    <dbReference type="NCBI Taxonomy" id="7200"/>
    <lineage>
        <taxon>Eukaryota</taxon>
        <taxon>Metazoa</taxon>
        <taxon>Ecdysozoa</taxon>
        <taxon>Arthropoda</taxon>
        <taxon>Hexapoda</taxon>
        <taxon>Insecta</taxon>
        <taxon>Pterygota</taxon>
        <taxon>Neoptera</taxon>
        <taxon>Endopterygota</taxon>
        <taxon>Diptera</taxon>
        <taxon>Nematocera</taxon>
        <taxon>Psychodoidea</taxon>
        <taxon>Psychodidae</taxon>
        <taxon>Lutzomyia</taxon>
        <taxon>Lutzomyia</taxon>
    </lineage>
</organism>
<dbReference type="InterPro" id="IPR011990">
    <property type="entry name" value="TPR-like_helical_dom_sf"/>
</dbReference>
<name>A0A1B0CC05_LUTLO</name>
<evidence type="ECO:0000256" key="1">
    <source>
        <dbReference type="SAM" id="MobiDB-lite"/>
    </source>
</evidence>
<dbReference type="SMART" id="SM00390">
    <property type="entry name" value="GoLoco"/>
    <property type="match status" value="1"/>
</dbReference>
<dbReference type="VEuPathDB" id="VectorBase:LLONM1_010145"/>
<feature type="region of interest" description="Disordered" evidence="1">
    <location>
        <begin position="1"/>
        <end position="37"/>
    </location>
</feature>
<dbReference type="GO" id="GO:0030695">
    <property type="term" value="F:GTPase regulator activity"/>
    <property type="evidence" value="ECO:0007669"/>
    <property type="project" value="InterPro"/>
</dbReference>
<dbReference type="VEuPathDB" id="VectorBase:LLOJ001785"/>
<dbReference type="EnsemblMetazoa" id="LLOJ001785-RA">
    <property type="protein sequence ID" value="LLOJ001785-PA"/>
    <property type="gene ID" value="LLOJ001785"/>
</dbReference>
<reference evidence="2" key="1">
    <citation type="submission" date="2020-05" db="UniProtKB">
        <authorList>
            <consortium name="EnsemblMetazoa"/>
        </authorList>
    </citation>
    <scope>IDENTIFICATION</scope>
    <source>
        <strain evidence="2">Jacobina</strain>
    </source>
</reference>
<dbReference type="AlphaFoldDB" id="A0A1B0CC05"/>
<evidence type="ECO:0000313" key="2">
    <source>
        <dbReference type="EnsemblMetazoa" id="LLOJ001785-PA"/>
    </source>
</evidence>
<evidence type="ECO:0000313" key="3">
    <source>
        <dbReference type="Proteomes" id="UP000092461"/>
    </source>
</evidence>